<feature type="region of interest" description="Disordered" evidence="1">
    <location>
        <begin position="1"/>
        <end position="45"/>
    </location>
</feature>
<keyword evidence="2" id="KW-0808">Transferase</keyword>
<keyword evidence="2" id="KW-0489">Methyltransferase</keyword>
<reference evidence="2" key="1">
    <citation type="submission" date="2021-07" db="EMBL/GenBank/DDBJ databases">
        <authorList>
            <person name="Catto M.A."/>
            <person name="Jacobson A."/>
            <person name="Kennedy G."/>
            <person name="Labadie P."/>
            <person name="Hunt B.G."/>
            <person name="Srinivasan R."/>
        </authorList>
    </citation>
    <scope>NUCLEOTIDE SEQUENCE</scope>
    <source>
        <strain evidence="2">PL_HMW_Pooled</strain>
        <tissue evidence="2">Head</tissue>
    </source>
</reference>
<evidence type="ECO:0000313" key="2">
    <source>
        <dbReference type="EMBL" id="KAK3927337.1"/>
    </source>
</evidence>
<dbReference type="AlphaFoldDB" id="A0AAE1LR47"/>
<dbReference type="GO" id="GO:0032259">
    <property type="term" value="P:methylation"/>
    <property type="evidence" value="ECO:0007669"/>
    <property type="project" value="UniProtKB-KW"/>
</dbReference>
<organism evidence="2 3">
    <name type="scientific">Frankliniella fusca</name>
    <dbReference type="NCBI Taxonomy" id="407009"/>
    <lineage>
        <taxon>Eukaryota</taxon>
        <taxon>Metazoa</taxon>
        <taxon>Ecdysozoa</taxon>
        <taxon>Arthropoda</taxon>
        <taxon>Hexapoda</taxon>
        <taxon>Insecta</taxon>
        <taxon>Pterygota</taxon>
        <taxon>Neoptera</taxon>
        <taxon>Paraneoptera</taxon>
        <taxon>Thysanoptera</taxon>
        <taxon>Terebrantia</taxon>
        <taxon>Thripoidea</taxon>
        <taxon>Thripidae</taxon>
        <taxon>Frankliniella</taxon>
    </lineage>
</organism>
<name>A0AAE1LR47_9NEOP</name>
<dbReference type="GO" id="GO:0008168">
    <property type="term" value="F:methyltransferase activity"/>
    <property type="evidence" value="ECO:0007669"/>
    <property type="project" value="UniProtKB-KW"/>
</dbReference>
<protein>
    <submittedName>
        <fullName evidence="2">Methyltransferase TARBP1</fullName>
    </submittedName>
</protein>
<gene>
    <name evidence="2" type="ORF">KUF71_015621</name>
</gene>
<accession>A0AAE1LR47</accession>
<evidence type="ECO:0000313" key="3">
    <source>
        <dbReference type="Proteomes" id="UP001219518"/>
    </source>
</evidence>
<sequence>MAPRWRRAGAAPEPLREQVAGALEPRRNRTAGAARPEPHSEPRWSRAGAALPCWSHAGAMLEPCWSHAGVALESRWTPPPSPPVDVGRGSWWAASCNDALPIRHPVHCRQDSRLVP</sequence>
<evidence type="ECO:0000256" key="1">
    <source>
        <dbReference type="SAM" id="MobiDB-lite"/>
    </source>
</evidence>
<comment type="caution">
    <text evidence="2">The sequence shown here is derived from an EMBL/GenBank/DDBJ whole genome shotgun (WGS) entry which is preliminary data.</text>
</comment>
<dbReference type="EMBL" id="JAHWGI010001285">
    <property type="protein sequence ID" value="KAK3927337.1"/>
    <property type="molecule type" value="Genomic_DNA"/>
</dbReference>
<keyword evidence="3" id="KW-1185">Reference proteome</keyword>
<dbReference type="Proteomes" id="UP001219518">
    <property type="component" value="Unassembled WGS sequence"/>
</dbReference>
<reference evidence="2" key="2">
    <citation type="journal article" date="2023" name="BMC Genomics">
        <title>Pest status, molecular evolution, and epigenetic factors derived from the genome assembly of Frankliniella fusca, a thysanopteran phytovirus vector.</title>
        <authorList>
            <person name="Catto M.A."/>
            <person name="Labadie P.E."/>
            <person name="Jacobson A.L."/>
            <person name="Kennedy G.G."/>
            <person name="Srinivasan R."/>
            <person name="Hunt B.G."/>
        </authorList>
    </citation>
    <scope>NUCLEOTIDE SEQUENCE</scope>
    <source>
        <strain evidence="2">PL_HMW_Pooled</strain>
    </source>
</reference>
<proteinExistence type="predicted"/>